<dbReference type="EMBL" id="LWDX02067823">
    <property type="protein sequence ID" value="OEL15134.1"/>
    <property type="molecule type" value="Genomic_DNA"/>
</dbReference>
<protein>
    <recommendedName>
        <fullName evidence="3">FBD domain-containing protein</fullName>
    </recommendedName>
</protein>
<feature type="non-terminal residue" evidence="1">
    <location>
        <position position="1"/>
    </location>
</feature>
<dbReference type="AlphaFoldDB" id="A0A1E5UQK1"/>
<evidence type="ECO:0008006" key="3">
    <source>
        <dbReference type="Google" id="ProtNLM"/>
    </source>
</evidence>
<proteinExistence type="predicted"/>
<gene>
    <name evidence="1" type="ORF">BAE44_0023847</name>
</gene>
<evidence type="ECO:0000313" key="2">
    <source>
        <dbReference type="Proteomes" id="UP000095767"/>
    </source>
</evidence>
<evidence type="ECO:0000313" key="1">
    <source>
        <dbReference type="EMBL" id="OEL15134.1"/>
    </source>
</evidence>
<organism evidence="1 2">
    <name type="scientific">Dichanthelium oligosanthes</name>
    <dbReference type="NCBI Taxonomy" id="888268"/>
    <lineage>
        <taxon>Eukaryota</taxon>
        <taxon>Viridiplantae</taxon>
        <taxon>Streptophyta</taxon>
        <taxon>Embryophyta</taxon>
        <taxon>Tracheophyta</taxon>
        <taxon>Spermatophyta</taxon>
        <taxon>Magnoliopsida</taxon>
        <taxon>Liliopsida</taxon>
        <taxon>Poales</taxon>
        <taxon>Poaceae</taxon>
        <taxon>PACMAD clade</taxon>
        <taxon>Panicoideae</taxon>
        <taxon>Panicodae</taxon>
        <taxon>Paniceae</taxon>
        <taxon>Dichantheliinae</taxon>
        <taxon>Dichanthelium</taxon>
    </lineage>
</organism>
<comment type="caution">
    <text evidence="1">The sequence shown here is derived from an EMBL/GenBank/DDBJ whole genome shotgun (WGS) entry which is preliminary data.</text>
</comment>
<sequence>LDRLRDVDILDLEGTAHEVAFMKRLFNWARKLKRVTLIYRSISLSRTKEVREKLLSYAMPETCISLMKYPHSEQQSCTFLSRQQ</sequence>
<dbReference type="OrthoDB" id="689532at2759"/>
<accession>A0A1E5UQK1</accession>
<reference evidence="1 2" key="1">
    <citation type="submission" date="2016-09" db="EMBL/GenBank/DDBJ databases">
        <title>The draft genome of Dichanthelium oligosanthes: A C3 panicoid grass species.</title>
        <authorList>
            <person name="Studer A.J."/>
            <person name="Schnable J.C."/>
            <person name="Brutnell T.P."/>
        </authorList>
    </citation>
    <scope>NUCLEOTIDE SEQUENCE [LARGE SCALE GENOMIC DNA]</scope>
    <source>
        <strain evidence="2">cv. Kellogg 1175</strain>
        <tissue evidence="1">Leaf</tissue>
    </source>
</reference>
<name>A0A1E5UQK1_9POAL</name>
<keyword evidence="2" id="KW-1185">Reference proteome</keyword>
<dbReference type="Proteomes" id="UP000095767">
    <property type="component" value="Unassembled WGS sequence"/>
</dbReference>